<dbReference type="RefSeq" id="WP_142444456.1">
    <property type="nucleotide sequence ID" value="NZ_SESI01000004.1"/>
</dbReference>
<comment type="caution">
    <text evidence="1">The sequence shown here is derived from an EMBL/GenBank/DDBJ whole genome shotgun (WGS) entry which is preliminary data.</text>
</comment>
<dbReference type="InterPro" id="IPR003477">
    <property type="entry name" value="PemK-like"/>
</dbReference>
<keyword evidence="2" id="KW-1185">Reference proteome</keyword>
<dbReference type="InterPro" id="IPR011067">
    <property type="entry name" value="Plasmid_toxin/cell-grow_inhib"/>
</dbReference>
<sequence>MPERGTVVWAPDPFASDSGNPRPWIILSDETLPYPEQEAIVVAFTTQSHHPGSMAVPSEAWVRGEPPQQSYVLPWTVATLKTDLHIVGTQGTITTEFTAKIAAAARSYIPAGD</sequence>
<dbReference type="Gene3D" id="2.30.30.110">
    <property type="match status" value="1"/>
</dbReference>
<dbReference type="Proteomes" id="UP000315385">
    <property type="component" value="Unassembled WGS sequence"/>
</dbReference>
<dbReference type="Pfam" id="PF02452">
    <property type="entry name" value="PemK_toxin"/>
    <property type="match status" value="1"/>
</dbReference>
<dbReference type="GO" id="GO:0003677">
    <property type="term" value="F:DNA binding"/>
    <property type="evidence" value="ECO:0007669"/>
    <property type="project" value="InterPro"/>
</dbReference>
<proteinExistence type="predicted"/>
<evidence type="ECO:0000313" key="1">
    <source>
        <dbReference type="EMBL" id="TQQ78983.1"/>
    </source>
</evidence>
<dbReference type="EMBL" id="SESI01000004">
    <property type="protein sequence ID" value="TQQ78983.1"/>
    <property type="molecule type" value="Genomic_DNA"/>
</dbReference>
<name>A0A544QKT7_9EURY</name>
<reference evidence="1 2" key="1">
    <citation type="submission" date="2019-02" db="EMBL/GenBank/DDBJ databases">
        <title>Halonotius sp. a new haloqrchaeon isolated from saline water.</title>
        <authorList>
            <person name="Duran-Viseras A."/>
            <person name="Sanchez-Porro C."/>
            <person name="Ventosa A."/>
        </authorList>
    </citation>
    <scope>NUCLEOTIDE SEQUENCE [LARGE SCALE GENOMIC DNA]</scope>
    <source>
        <strain evidence="1 2">F9-27</strain>
    </source>
</reference>
<dbReference type="SUPFAM" id="SSF50118">
    <property type="entry name" value="Cell growth inhibitor/plasmid maintenance toxic component"/>
    <property type="match status" value="1"/>
</dbReference>
<evidence type="ECO:0000313" key="2">
    <source>
        <dbReference type="Proteomes" id="UP000315385"/>
    </source>
</evidence>
<organism evidence="1 2">
    <name type="scientific">Halonotius roseus</name>
    <dbReference type="NCBI Taxonomy" id="2511997"/>
    <lineage>
        <taxon>Archaea</taxon>
        <taxon>Methanobacteriati</taxon>
        <taxon>Methanobacteriota</taxon>
        <taxon>Stenosarchaea group</taxon>
        <taxon>Halobacteria</taxon>
        <taxon>Halobacteriales</taxon>
        <taxon>Haloferacaceae</taxon>
        <taxon>Halonotius</taxon>
    </lineage>
</organism>
<evidence type="ECO:0008006" key="3">
    <source>
        <dbReference type="Google" id="ProtNLM"/>
    </source>
</evidence>
<dbReference type="AlphaFoldDB" id="A0A544QKT7"/>
<protein>
    <recommendedName>
        <fullName evidence="3">Type II toxin-antitoxin system PemK/MazF family toxin</fullName>
    </recommendedName>
</protein>
<dbReference type="OrthoDB" id="315488at2157"/>
<accession>A0A544QKT7</accession>
<gene>
    <name evidence="1" type="ORF">EWF95_12695</name>
</gene>